<dbReference type="Proteomes" id="UP000805193">
    <property type="component" value="Unassembled WGS sequence"/>
</dbReference>
<sequence>MYRENKTTRSALQQATTVVKSASETRTDVGRAATSASISPPPSVRETYAKARGHRSAVEQAREEGDGQGWSECSREGTQCVLGEGRGCN</sequence>
<reference evidence="1 2" key="1">
    <citation type="journal article" date="2020" name="Cell">
        <title>Large-Scale Comparative Analyses of Tick Genomes Elucidate Their Genetic Diversity and Vector Capacities.</title>
        <authorList>
            <consortium name="Tick Genome and Microbiome Consortium (TIGMIC)"/>
            <person name="Jia N."/>
            <person name="Wang J."/>
            <person name="Shi W."/>
            <person name="Du L."/>
            <person name="Sun Y."/>
            <person name="Zhan W."/>
            <person name="Jiang J.F."/>
            <person name="Wang Q."/>
            <person name="Zhang B."/>
            <person name="Ji P."/>
            <person name="Bell-Sakyi L."/>
            <person name="Cui X.M."/>
            <person name="Yuan T.T."/>
            <person name="Jiang B.G."/>
            <person name="Yang W.F."/>
            <person name="Lam T.T."/>
            <person name="Chang Q.C."/>
            <person name="Ding S.J."/>
            <person name="Wang X.J."/>
            <person name="Zhu J.G."/>
            <person name="Ruan X.D."/>
            <person name="Zhao L."/>
            <person name="Wei J.T."/>
            <person name="Ye R.Z."/>
            <person name="Que T.C."/>
            <person name="Du C.H."/>
            <person name="Zhou Y.H."/>
            <person name="Cheng J.X."/>
            <person name="Dai P.F."/>
            <person name="Guo W.B."/>
            <person name="Han X.H."/>
            <person name="Huang E.J."/>
            <person name="Li L.F."/>
            <person name="Wei W."/>
            <person name="Gao Y.C."/>
            <person name="Liu J.Z."/>
            <person name="Shao H.Z."/>
            <person name="Wang X."/>
            <person name="Wang C.C."/>
            <person name="Yang T.C."/>
            <person name="Huo Q.B."/>
            <person name="Li W."/>
            <person name="Chen H.Y."/>
            <person name="Chen S.E."/>
            <person name="Zhou L.G."/>
            <person name="Ni X.B."/>
            <person name="Tian J.H."/>
            <person name="Sheng Y."/>
            <person name="Liu T."/>
            <person name="Pan Y.S."/>
            <person name="Xia L.Y."/>
            <person name="Li J."/>
            <person name="Zhao F."/>
            <person name="Cao W.C."/>
        </authorList>
    </citation>
    <scope>NUCLEOTIDE SEQUENCE [LARGE SCALE GENOMIC DNA]</scope>
    <source>
        <strain evidence="1">Iper-2018</strain>
    </source>
</reference>
<organism evidence="1 2">
    <name type="scientific">Ixodes persulcatus</name>
    <name type="common">Taiga tick</name>
    <dbReference type="NCBI Taxonomy" id="34615"/>
    <lineage>
        <taxon>Eukaryota</taxon>
        <taxon>Metazoa</taxon>
        <taxon>Ecdysozoa</taxon>
        <taxon>Arthropoda</taxon>
        <taxon>Chelicerata</taxon>
        <taxon>Arachnida</taxon>
        <taxon>Acari</taxon>
        <taxon>Parasitiformes</taxon>
        <taxon>Ixodida</taxon>
        <taxon>Ixodoidea</taxon>
        <taxon>Ixodidae</taxon>
        <taxon>Ixodinae</taxon>
        <taxon>Ixodes</taxon>
    </lineage>
</organism>
<name>A0AC60Q6I4_IXOPE</name>
<keyword evidence="2" id="KW-1185">Reference proteome</keyword>
<evidence type="ECO:0000313" key="1">
    <source>
        <dbReference type="EMBL" id="KAG0429478.1"/>
    </source>
</evidence>
<dbReference type="EMBL" id="JABSTQ010009408">
    <property type="protein sequence ID" value="KAG0429478.1"/>
    <property type="molecule type" value="Genomic_DNA"/>
</dbReference>
<evidence type="ECO:0000313" key="2">
    <source>
        <dbReference type="Proteomes" id="UP000805193"/>
    </source>
</evidence>
<proteinExistence type="predicted"/>
<gene>
    <name evidence="1" type="ORF">HPB47_023600</name>
</gene>
<accession>A0AC60Q6I4</accession>
<comment type="caution">
    <text evidence="1">The sequence shown here is derived from an EMBL/GenBank/DDBJ whole genome shotgun (WGS) entry which is preliminary data.</text>
</comment>
<protein>
    <submittedName>
        <fullName evidence="1">Uncharacterized protein</fullName>
    </submittedName>
</protein>